<comment type="caution">
    <text evidence="7">The sequence shown here is derived from an EMBL/GenBank/DDBJ whole genome shotgun (WGS) entry which is preliminary data.</text>
</comment>
<dbReference type="Pfam" id="PF07291">
    <property type="entry name" value="MauE"/>
    <property type="match status" value="1"/>
</dbReference>
<evidence type="ECO:0000256" key="4">
    <source>
        <dbReference type="ARBA" id="ARBA00023136"/>
    </source>
</evidence>
<sequence length="179" mass="18929">MDLLLPAAQAALVVVFGFAFLTKMRDSGAFRMFRATVGRLLMRSGTVSTVAAAAFTGLEAMTAVFIVFPWTTRFGFACAALLLVSFMAVVVRAVRGGVFGECRCFGGRGAVLGYPLLVRNGFLLAIALCGVVLAHVRVSPLPFVLAALTGAAAAVALIRYWDGAVEAVLDRLRRARARG</sequence>
<accession>A0ABW2CMK8</accession>
<organism evidence="7 8">
    <name type="scientific">Actinomadura yumaensis</name>
    <dbReference type="NCBI Taxonomy" id="111807"/>
    <lineage>
        <taxon>Bacteria</taxon>
        <taxon>Bacillati</taxon>
        <taxon>Actinomycetota</taxon>
        <taxon>Actinomycetes</taxon>
        <taxon>Streptosporangiales</taxon>
        <taxon>Thermomonosporaceae</taxon>
        <taxon>Actinomadura</taxon>
    </lineage>
</organism>
<feature type="transmembrane region" description="Helical" evidence="5">
    <location>
        <begin position="6"/>
        <end position="24"/>
    </location>
</feature>
<dbReference type="Proteomes" id="UP001596380">
    <property type="component" value="Unassembled WGS sequence"/>
</dbReference>
<keyword evidence="8" id="KW-1185">Reference proteome</keyword>
<comment type="subcellular location">
    <subcellularLocation>
        <location evidence="1">Membrane</location>
        <topology evidence="1">Multi-pass membrane protein</topology>
    </subcellularLocation>
</comment>
<evidence type="ECO:0000256" key="2">
    <source>
        <dbReference type="ARBA" id="ARBA00022692"/>
    </source>
</evidence>
<keyword evidence="3 5" id="KW-1133">Transmembrane helix</keyword>
<feature type="transmembrane region" description="Helical" evidence="5">
    <location>
        <begin position="116"/>
        <end position="136"/>
    </location>
</feature>
<evidence type="ECO:0000256" key="3">
    <source>
        <dbReference type="ARBA" id="ARBA00022989"/>
    </source>
</evidence>
<dbReference type="EMBL" id="JBHSXS010000010">
    <property type="protein sequence ID" value="MFC6881933.1"/>
    <property type="molecule type" value="Genomic_DNA"/>
</dbReference>
<evidence type="ECO:0000313" key="7">
    <source>
        <dbReference type="EMBL" id="MFC6881933.1"/>
    </source>
</evidence>
<name>A0ABW2CMK8_9ACTN</name>
<dbReference type="RefSeq" id="WP_160823492.1">
    <property type="nucleotide sequence ID" value="NZ_JBHSXE010000001.1"/>
</dbReference>
<evidence type="ECO:0000256" key="5">
    <source>
        <dbReference type="SAM" id="Phobius"/>
    </source>
</evidence>
<reference evidence="8" key="1">
    <citation type="journal article" date="2019" name="Int. J. Syst. Evol. Microbiol.">
        <title>The Global Catalogue of Microorganisms (GCM) 10K type strain sequencing project: providing services to taxonomists for standard genome sequencing and annotation.</title>
        <authorList>
            <consortium name="The Broad Institute Genomics Platform"/>
            <consortium name="The Broad Institute Genome Sequencing Center for Infectious Disease"/>
            <person name="Wu L."/>
            <person name="Ma J."/>
        </authorList>
    </citation>
    <scope>NUCLEOTIDE SEQUENCE [LARGE SCALE GENOMIC DNA]</scope>
    <source>
        <strain evidence="8">JCM 3369</strain>
    </source>
</reference>
<feature type="transmembrane region" description="Helical" evidence="5">
    <location>
        <begin position="45"/>
        <end position="68"/>
    </location>
</feature>
<feature type="transmembrane region" description="Helical" evidence="5">
    <location>
        <begin position="142"/>
        <end position="161"/>
    </location>
</feature>
<dbReference type="InterPro" id="IPR009908">
    <property type="entry name" value="Methylamine_util_MauE"/>
</dbReference>
<evidence type="ECO:0000259" key="6">
    <source>
        <dbReference type="Pfam" id="PF07291"/>
    </source>
</evidence>
<evidence type="ECO:0000256" key="1">
    <source>
        <dbReference type="ARBA" id="ARBA00004141"/>
    </source>
</evidence>
<keyword evidence="4 5" id="KW-0472">Membrane</keyword>
<proteinExistence type="predicted"/>
<evidence type="ECO:0000313" key="8">
    <source>
        <dbReference type="Proteomes" id="UP001596380"/>
    </source>
</evidence>
<keyword evidence="2 5" id="KW-0812">Transmembrane</keyword>
<feature type="domain" description="Methylamine utilisation protein MauE" evidence="6">
    <location>
        <begin position="1"/>
        <end position="132"/>
    </location>
</feature>
<gene>
    <name evidence="7" type="ORF">ACFQKB_19425</name>
</gene>
<feature type="transmembrane region" description="Helical" evidence="5">
    <location>
        <begin position="74"/>
        <end position="95"/>
    </location>
</feature>
<protein>
    <submittedName>
        <fullName evidence="7">MauE/DoxX family redox-associated membrane protein</fullName>
    </submittedName>
</protein>